<dbReference type="AlphaFoldDB" id="A0A9P6KY62"/>
<protein>
    <submittedName>
        <fullName evidence="1">Uncharacterized protein</fullName>
    </submittedName>
</protein>
<evidence type="ECO:0000313" key="2">
    <source>
        <dbReference type="Proteomes" id="UP000740883"/>
    </source>
</evidence>
<dbReference type="Proteomes" id="UP000740883">
    <property type="component" value="Unassembled WGS sequence"/>
</dbReference>
<evidence type="ECO:0000313" key="1">
    <source>
        <dbReference type="EMBL" id="KAF9762557.1"/>
    </source>
</evidence>
<gene>
    <name evidence="1" type="ORF">NGRA_1936</name>
</gene>
<dbReference type="InterPro" id="IPR027408">
    <property type="entry name" value="PNPase/RNase_PH_dom_sf"/>
</dbReference>
<name>A0A9P6KY62_9MICR</name>
<comment type="caution">
    <text evidence="1">The sequence shown here is derived from an EMBL/GenBank/DDBJ whole genome shotgun (WGS) entry which is preliminary data.</text>
</comment>
<accession>A0A9P6KY62</accession>
<keyword evidence="2" id="KW-1185">Reference proteome</keyword>
<sequence>MNVKFASGSQDDFLISSYFSTDLSSLVCTIKAEQKGENDTPVEVVYNNLEDRYDLKELVKNAIEYSILEQNCTTKFLISFHALNDGYDVFSLAINAYTSCAILAGIRIKDTLAAHTLLLDGCLCTVIYMLHTEKVLGFYLDGECCLEAVDKCIVDCRRNGGIIKDIVRQQIDSIS</sequence>
<proteinExistence type="predicted"/>
<dbReference type="EMBL" id="SBJO01000156">
    <property type="protein sequence ID" value="KAF9762557.1"/>
    <property type="molecule type" value="Genomic_DNA"/>
</dbReference>
<reference evidence="1 2" key="1">
    <citation type="journal article" date="2020" name="Genome Biol. Evol.">
        <title>Comparative genomics of strictly vertically transmitted, feminizing microsporidia endosymbionts of amphipod crustaceans.</title>
        <authorList>
            <person name="Cormier A."/>
            <person name="Chebbi M.A."/>
            <person name="Giraud I."/>
            <person name="Wattier R."/>
            <person name="Teixeira M."/>
            <person name="Gilbert C."/>
            <person name="Rigaud T."/>
            <person name="Cordaux R."/>
        </authorList>
    </citation>
    <scope>NUCLEOTIDE SEQUENCE [LARGE SCALE GENOMIC DNA]</scope>
    <source>
        <strain evidence="1 2">Ou3-Ou53</strain>
    </source>
</reference>
<dbReference type="Gene3D" id="3.30.230.70">
    <property type="entry name" value="GHMP Kinase, N-terminal domain"/>
    <property type="match status" value="1"/>
</dbReference>
<dbReference type="OrthoDB" id="2190718at2759"/>
<organism evidence="1 2">
    <name type="scientific">Nosema granulosis</name>
    <dbReference type="NCBI Taxonomy" id="83296"/>
    <lineage>
        <taxon>Eukaryota</taxon>
        <taxon>Fungi</taxon>
        <taxon>Fungi incertae sedis</taxon>
        <taxon>Microsporidia</taxon>
        <taxon>Nosematidae</taxon>
        <taxon>Nosema</taxon>
    </lineage>
</organism>